<dbReference type="Proteomes" id="UP000189935">
    <property type="component" value="Chromosome I"/>
</dbReference>
<protein>
    <recommendedName>
        <fullName evidence="3">N-acetyltransferase</fullName>
    </recommendedName>
</protein>
<evidence type="ECO:0000313" key="1">
    <source>
        <dbReference type="EMBL" id="SHL62739.1"/>
    </source>
</evidence>
<organism evidence="1 2">
    <name type="scientific">Bradyrhizobium lablabi</name>
    <dbReference type="NCBI Taxonomy" id="722472"/>
    <lineage>
        <taxon>Bacteria</taxon>
        <taxon>Pseudomonadati</taxon>
        <taxon>Pseudomonadota</taxon>
        <taxon>Alphaproteobacteria</taxon>
        <taxon>Hyphomicrobiales</taxon>
        <taxon>Nitrobacteraceae</taxon>
        <taxon>Bradyrhizobium</taxon>
    </lineage>
</organism>
<evidence type="ECO:0000313" key="2">
    <source>
        <dbReference type="Proteomes" id="UP000189935"/>
    </source>
</evidence>
<gene>
    <name evidence="1" type="ORF">SAMN05444159_6394</name>
</gene>
<evidence type="ECO:0008006" key="3">
    <source>
        <dbReference type="Google" id="ProtNLM"/>
    </source>
</evidence>
<dbReference type="SUPFAM" id="SSF55729">
    <property type="entry name" value="Acyl-CoA N-acyltransferases (Nat)"/>
    <property type="match status" value="1"/>
</dbReference>
<accession>A0A1M7C798</accession>
<reference evidence="1 2" key="1">
    <citation type="submission" date="2016-11" db="EMBL/GenBank/DDBJ databases">
        <authorList>
            <person name="Jaros S."/>
            <person name="Januszkiewicz K."/>
            <person name="Wedrychowicz H."/>
        </authorList>
    </citation>
    <scope>NUCLEOTIDE SEQUENCE [LARGE SCALE GENOMIC DNA]</scope>
    <source>
        <strain evidence="1 2">GAS499</strain>
    </source>
</reference>
<dbReference type="InterPro" id="IPR016181">
    <property type="entry name" value="Acyl_CoA_acyltransferase"/>
</dbReference>
<dbReference type="AlphaFoldDB" id="A0A1M7C798"/>
<sequence>MGLEIFTLRERPELRPLVFSSDLQSVWPEFMRHDAAASLYFGPTMFDRYLDYAFAGVIDGKVVARAFSVPFAFHTHGRDELPDGGWDQVIRWAHDDGMTGRAPTALSALEISMLPEARGSGNSLALLSAMKACAKAKGFAELFAPVRPNQKHLQPRTSMRDYVNSVRPDGSPIDAWLRTHLRVGGEFVKIAPYSMTIVGSLADWSRWTGMPFDRSGEMSVAGALVPVMVSREQDCVVYVEPNLWVRHPV</sequence>
<dbReference type="RefSeq" id="WP_244562106.1">
    <property type="nucleotide sequence ID" value="NZ_LT670844.1"/>
</dbReference>
<proteinExistence type="predicted"/>
<dbReference type="EMBL" id="LT670844">
    <property type="protein sequence ID" value="SHL62739.1"/>
    <property type="molecule type" value="Genomic_DNA"/>
</dbReference>
<dbReference type="Gene3D" id="3.40.630.30">
    <property type="match status" value="1"/>
</dbReference>
<name>A0A1M7C798_9BRAD</name>